<feature type="compositionally biased region" description="Basic and acidic residues" evidence="6">
    <location>
        <begin position="252"/>
        <end position="266"/>
    </location>
</feature>
<dbReference type="SMART" id="SM00338">
    <property type="entry name" value="BRLZ"/>
    <property type="match status" value="1"/>
</dbReference>
<organism evidence="8 9">
    <name type="scientific">Exidia glandulosa HHB12029</name>
    <dbReference type="NCBI Taxonomy" id="1314781"/>
    <lineage>
        <taxon>Eukaryota</taxon>
        <taxon>Fungi</taxon>
        <taxon>Dikarya</taxon>
        <taxon>Basidiomycota</taxon>
        <taxon>Agaricomycotina</taxon>
        <taxon>Agaricomycetes</taxon>
        <taxon>Auriculariales</taxon>
        <taxon>Exidiaceae</taxon>
        <taxon>Exidia</taxon>
    </lineage>
</organism>
<name>A0A165MIJ4_EXIGL</name>
<feature type="domain" description="BZIP" evidence="7">
    <location>
        <begin position="171"/>
        <end position="215"/>
    </location>
</feature>
<evidence type="ECO:0000256" key="1">
    <source>
        <dbReference type="ARBA" id="ARBA00004167"/>
    </source>
</evidence>
<evidence type="ECO:0000259" key="7">
    <source>
        <dbReference type="PROSITE" id="PS50217"/>
    </source>
</evidence>
<dbReference type="InterPro" id="IPR051882">
    <property type="entry name" value="ATF_bZIP_TF"/>
</dbReference>
<feature type="region of interest" description="Disordered" evidence="6">
    <location>
        <begin position="92"/>
        <end position="158"/>
    </location>
</feature>
<keyword evidence="4" id="KW-0804">Transcription</keyword>
<dbReference type="GO" id="GO:0030968">
    <property type="term" value="P:endoplasmic reticulum unfolded protein response"/>
    <property type="evidence" value="ECO:0007669"/>
    <property type="project" value="TreeGrafter"/>
</dbReference>
<feature type="compositionally biased region" description="Low complexity" evidence="6">
    <location>
        <begin position="267"/>
        <end position="278"/>
    </location>
</feature>
<evidence type="ECO:0000313" key="8">
    <source>
        <dbReference type="EMBL" id="KZV99315.1"/>
    </source>
</evidence>
<feature type="region of interest" description="Disordered" evidence="6">
    <location>
        <begin position="250"/>
        <end position="283"/>
    </location>
</feature>
<dbReference type="OrthoDB" id="674948at2759"/>
<evidence type="ECO:0000256" key="4">
    <source>
        <dbReference type="ARBA" id="ARBA00023163"/>
    </source>
</evidence>
<dbReference type="InterPro" id="IPR004827">
    <property type="entry name" value="bZIP"/>
</dbReference>
<evidence type="ECO:0000313" key="9">
    <source>
        <dbReference type="Proteomes" id="UP000077266"/>
    </source>
</evidence>
<dbReference type="GO" id="GO:0016020">
    <property type="term" value="C:membrane"/>
    <property type="evidence" value="ECO:0007669"/>
    <property type="project" value="UniProtKB-SubCell"/>
</dbReference>
<evidence type="ECO:0000256" key="5">
    <source>
        <dbReference type="ARBA" id="ARBA00023242"/>
    </source>
</evidence>
<keyword evidence="5" id="KW-0539">Nucleus</keyword>
<keyword evidence="3" id="KW-0238">DNA-binding</keyword>
<dbReference type="Pfam" id="PF00170">
    <property type="entry name" value="bZIP_1"/>
    <property type="match status" value="1"/>
</dbReference>
<dbReference type="InterPro" id="IPR046347">
    <property type="entry name" value="bZIP_sf"/>
</dbReference>
<gene>
    <name evidence="8" type="ORF">EXIGLDRAFT_831645</name>
</gene>
<dbReference type="CDD" id="cd14812">
    <property type="entry name" value="bZIP_u3"/>
    <property type="match status" value="1"/>
</dbReference>
<keyword evidence="9" id="KW-1185">Reference proteome</keyword>
<dbReference type="PANTHER" id="PTHR46164:SF3">
    <property type="entry name" value="ATF6, ISOFORM C"/>
    <property type="match status" value="1"/>
</dbReference>
<dbReference type="PROSITE" id="PS50217">
    <property type="entry name" value="BZIP"/>
    <property type="match status" value="1"/>
</dbReference>
<protein>
    <recommendedName>
        <fullName evidence="7">BZIP domain-containing protein</fullName>
    </recommendedName>
</protein>
<reference evidence="8 9" key="1">
    <citation type="journal article" date="2016" name="Mol. Biol. Evol.">
        <title>Comparative Genomics of Early-Diverging Mushroom-Forming Fungi Provides Insights into the Origins of Lignocellulose Decay Capabilities.</title>
        <authorList>
            <person name="Nagy L.G."/>
            <person name="Riley R."/>
            <person name="Tritt A."/>
            <person name="Adam C."/>
            <person name="Daum C."/>
            <person name="Floudas D."/>
            <person name="Sun H."/>
            <person name="Yadav J.S."/>
            <person name="Pangilinan J."/>
            <person name="Larsson K.H."/>
            <person name="Matsuura K."/>
            <person name="Barry K."/>
            <person name="Labutti K."/>
            <person name="Kuo R."/>
            <person name="Ohm R.A."/>
            <person name="Bhattacharya S.S."/>
            <person name="Shirouzu T."/>
            <person name="Yoshinaga Y."/>
            <person name="Martin F.M."/>
            <person name="Grigoriev I.V."/>
            <person name="Hibbett D.S."/>
        </authorList>
    </citation>
    <scope>NUCLEOTIDE SEQUENCE [LARGE SCALE GENOMIC DNA]</scope>
    <source>
        <strain evidence="8 9">HHB12029</strain>
    </source>
</reference>
<feature type="compositionally biased region" description="Low complexity" evidence="6">
    <location>
        <begin position="220"/>
        <end position="231"/>
    </location>
</feature>
<dbReference type="SUPFAM" id="SSF57959">
    <property type="entry name" value="Leucine zipper domain"/>
    <property type="match status" value="1"/>
</dbReference>
<accession>A0A165MIJ4</accession>
<dbReference type="EMBL" id="KV425911">
    <property type="protein sequence ID" value="KZV99315.1"/>
    <property type="molecule type" value="Genomic_DNA"/>
</dbReference>
<evidence type="ECO:0000256" key="6">
    <source>
        <dbReference type="SAM" id="MobiDB-lite"/>
    </source>
</evidence>
<dbReference type="Proteomes" id="UP000077266">
    <property type="component" value="Unassembled WGS sequence"/>
</dbReference>
<dbReference type="GO" id="GO:0005634">
    <property type="term" value="C:nucleus"/>
    <property type="evidence" value="ECO:0007669"/>
    <property type="project" value="TreeGrafter"/>
</dbReference>
<evidence type="ECO:0000256" key="2">
    <source>
        <dbReference type="ARBA" id="ARBA00023015"/>
    </source>
</evidence>
<dbReference type="PANTHER" id="PTHR46164">
    <property type="entry name" value="ATF6, ISOFORM C"/>
    <property type="match status" value="1"/>
</dbReference>
<dbReference type="AlphaFoldDB" id="A0A165MIJ4"/>
<proteinExistence type="predicted"/>
<sequence length="409" mass="44219">MFNDAFNTMFDTSELDALSKCNQFGRFPILPLSTLEPSIVDGNSSDDSCSPTTPLDAYNLTLHTLAYQKVDPFATQYNQCLPMSALYISPPQLPSDAESASTTDSSSPDSEHALLPATTPIVPSQASPNSKKRASPSDESDGSAPSAAKKPRVSAARIRAKDFIPPDVSGLNKREARLVKNRAAAFLSRQRKREEFEAMEIRLAELERENADLRRGTGESASSPSPASPSSTGDSLEPMELQLSSMRQMLQEAKEREASLRKELQDASRSSSPSSSADAPKEKTRASLGLMAVLSLSSVLRDSADSSWARGLAAGDSIAFCNGETGVPELEVSCTPCTDGKMRVRLHRASEQAKNEDLPWSFDSPSSLGFMDDANDAFSLLPTTQKRMRVALASAEMRDDGAELQIEIR</sequence>
<dbReference type="GO" id="GO:0000981">
    <property type="term" value="F:DNA-binding transcription factor activity, RNA polymerase II-specific"/>
    <property type="evidence" value="ECO:0007669"/>
    <property type="project" value="TreeGrafter"/>
</dbReference>
<evidence type="ECO:0000256" key="3">
    <source>
        <dbReference type="ARBA" id="ARBA00023125"/>
    </source>
</evidence>
<dbReference type="GO" id="GO:0000978">
    <property type="term" value="F:RNA polymerase II cis-regulatory region sequence-specific DNA binding"/>
    <property type="evidence" value="ECO:0007669"/>
    <property type="project" value="TreeGrafter"/>
</dbReference>
<feature type="region of interest" description="Disordered" evidence="6">
    <location>
        <begin position="209"/>
        <end position="237"/>
    </location>
</feature>
<dbReference type="Gene3D" id="1.20.5.170">
    <property type="match status" value="1"/>
</dbReference>
<dbReference type="InParanoid" id="A0A165MIJ4"/>
<feature type="compositionally biased region" description="Low complexity" evidence="6">
    <location>
        <begin position="94"/>
        <end position="108"/>
    </location>
</feature>
<keyword evidence="2" id="KW-0805">Transcription regulation</keyword>
<comment type="subcellular location">
    <subcellularLocation>
        <location evidence="1">Membrane</location>
        <topology evidence="1">Single-pass membrane protein</topology>
    </subcellularLocation>
</comment>
<dbReference type="STRING" id="1314781.A0A165MIJ4"/>